<name>H2EEJ3_9VIRU</name>
<accession>H2EEJ3</accession>
<gene>
    <name evidence="1" type="ORF">mv_L611</name>
</gene>
<protein>
    <submittedName>
        <fullName evidence="1">Uncharacterized protein</fullName>
    </submittedName>
</protein>
<proteinExistence type="predicted"/>
<reference evidence="1" key="1">
    <citation type="submission" date="2011-10" db="EMBL/GenBank/DDBJ databases">
        <title>Provirophages and transpovirons: unique mobilome of giant viruses.</title>
        <authorList>
            <person name="Desnues C."/>
            <person name="LaScola B."/>
            <person name="Yutin N."/>
            <person name="Fournous G."/>
            <person name="Koonin E."/>
            <person name="Raoult D."/>
        </authorList>
    </citation>
    <scope>NUCLEOTIDE SEQUENCE</scope>
    <source>
        <strain evidence="1">Mv13-mv</strain>
    </source>
</reference>
<evidence type="ECO:0000313" key="1">
    <source>
        <dbReference type="EMBL" id="AEX62816.1"/>
    </source>
</evidence>
<sequence length="91" mass="11147">MSNFSEKEYTNFLINLYKQQGYFEYTNDYLKIINEVSKIEESYMRDILPEDMHFDTIQYQNYLKNNILEILKKLIKQYIELLINNGNNNHH</sequence>
<dbReference type="EMBL" id="JN885998">
    <property type="protein sequence ID" value="AEX62816.1"/>
    <property type="molecule type" value="Genomic_DNA"/>
</dbReference>
<organism evidence="1">
    <name type="scientific">Moumouvirus sp. 'Monve'</name>
    <dbReference type="NCBI Taxonomy" id="1128131"/>
    <lineage>
        <taxon>Viruses</taxon>
        <taxon>Varidnaviria</taxon>
        <taxon>Bamfordvirae</taxon>
        <taxon>Nucleocytoviricota</taxon>
        <taxon>Megaviricetes</taxon>
        <taxon>Imitervirales</taxon>
        <taxon>Mimiviridae</taxon>
        <taxon>Megamimivirinae</taxon>
        <taxon>Moumouvirus</taxon>
    </lineage>
</organism>